<keyword evidence="4" id="KW-0804">Transcription</keyword>
<reference evidence="6" key="1">
    <citation type="submission" date="2022-06" db="EMBL/GenBank/DDBJ databases">
        <title>Ornithinimicrobium JY.X270.</title>
        <authorList>
            <person name="Huang Y."/>
        </authorList>
    </citation>
    <scope>NUCLEOTIDE SEQUENCE</scope>
    <source>
        <strain evidence="6">JY.X270</strain>
    </source>
</reference>
<evidence type="ECO:0000256" key="2">
    <source>
        <dbReference type="ARBA" id="ARBA00022777"/>
    </source>
</evidence>
<dbReference type="Pfam" id="PF13185">
    <property type="entry name" value="GAF_2"/>
    <property type="match status" value="1"/>
</dbReference>
<dbReference type="PROSITE" id="PS50921">
    <property type="entry name" value="ANTAR"/>
    <property type="match status" value="1"/>
</dbReference>
<dbReference type="Pfam" id="PF03861">
    <property type="entry name" value="ANTAR"/>
    <property type="match status" value="1"/>
</dbReference>
<dbReference type="InterPro" id="IPR029016">
    <property type="entry name" value="GAF-like_dom_sf"/>
</dbReference>
<accession>A0ABY4YF93</accession>
<dbReference type="Gene3D" id="3.30.450.40">
    <property type="match status" value="1"/>
</dbReference>
<evidence type="ECO:0000259" key="5">
    <source>
        <dbReference type="PROSITE" id="PS50921"/>
    </source>
</evidence>
<sequence length="199" mass="22079">MDLLGGQAQAGITIAHRERQVESIGATAELVRRGDELQAELGEGPCLDAAWDQEQVVVDDLAREARWPRWGPRMVQDFGVKSMLCTQLFTNEKQLGALNIYSTEPVAFDEEAQEVARLLAVHAAMAIAQAQQVEGLRFANDRRTTIGKALGIVMVTYDLDDAKAFDVLRRLSSHENRKLFDLAQDIINGRQAAPRPPQQ</sequence>
<dbReference type="EMBL" id="CP099490">
    <property type="protein sequence ID" value="USQ75240.1"/>
    <property type="molecule type" value="Genomic_DNA"/>
</dbReference>
<dbReference type="InterPro" id="IPR005561">
    <property type="entry name" value="ANTAR"/>
</dbReference>
<evidence type="ECO:0000256" key="4">
    <source>
        <dbReference type="ARBA" id="ARBA00023163"/>
    </source>
</evidence>
<protein>
    <submittedName>
        <fullName evidence="6">GAF and ANTAR domain-containing protein</fullName>
    </submittedName>
</protein>
<dbReference type="Gene3D" id="1.10.10.10">
    <property type="entry name" value="Winged helix-like DNA-binding domain superfamily/Winged helix DNA-binding domain"/>
    <property type="match status" value="1"/>
</dbReference>
<dbReference type="InterPro" id="IPR036388">
    <property type="entry name" value="WH-like_DNA-bd_sf"/>
</dbReference>
<dbReference type="SMART" id="SM01012">
    <property type="entry name" value="ANTAR"/>
    <property type="match status" value="1"/>
</dbReference>
<dbReference type="SUPFAM" id="SSF52172">
    <property type="entry name" value="CheY-like"/>
    <property type="match status" value="1"/>
</dbReference>
<organism evidence="6 7">
    <name type="scientific">Ornithinimicrobium cryptoxanthini</name>
    <dbReference type="NCBI Taxonomy" id="2934161"/>
    <lineage>
        <taxon>Bacteria</taxon>
        <taxon>Bacillati</taxon>
        <taxon>Actinomycetota</taxon>
        <taxon>Actinomycetes</taxon>
        <taxon>Micrococcales</taxon>
        <taxon>Ornithinimicrobiaceae</taxon>
        <taxon>Ornithinimicrobium</taxon>
    </lineage>
</organism>
<name>A0ABY4YF93_9MICO</name>
<keyword evidence="1" id="KW-0808">Transferase</keyword>
<evidence type="ECO:0000313" key="6">
    <source>
        <dbReference type="EMBL" id="USQ75240.1"/>
    </source>
</evidence>
<dbReference type="InterPro" id="IPR011006">
    <property type="entry name" value="CheY-like_superfamily"/>
</dbReference>
<dbReference type="InterPro" id="IPR012074">
    <property type="entry name" value="GAF_ANTAR"/>
</dbReference>
<keyword evidence="2" id="KW-0418">Kinase</keyword>
<gene>
    <name evidence="6" type="ORF">NF557_11465</name>
</gene>
<evidence type="ECO:0000313" key="7">
    <source>
        <dbReference type="Proteomes" id="UP001056535"/>
    </source>
</evidence>
<dbReference type="SUPFAM" id="SSF55781">
    <property type="entry name" value="GAF domain-like"/>
    <property type="match status" value="1"/>
</dbReference>
<keyword evidence="7" id="KW-1185">Reference proteome</keyword>
<dbReference type="Proteomes" id="UP001056535">
    <property type="component" value="Chromosome"/>
</dbReference>
<evidence type="ECO:0000256" key="1">
    <source>
        <dbReference type="ARBA" id="ARBA00022679"/>
    </source>
</evidence>
<evidence type="ECO:0000256" key="3">
    <source>
        <dbReference type="ARBA" id="ARBA00023015"/>
    </source>
</evidence>
<feature type="domain" description="ANTAR" evidence="5">
    <location>
        <begin position="126"/>
        <end position="187"/>
    </location>
</feature>
<proteinExistence type="predicted"/>
<dbReference type="PIRSF" id="PIRSF036625">
    <property type="entry name" value="GAF_ANTAR"/>
    <property type="match status" value="1"/>
</dbReference>
<dbReference type="InterPro" id="IPR003018">
    <property type="entry name" value="GAF"/>
</dbReference>
<keyword evidence="3" id="KW-0805">Transcription regulation</keyword>